<keyword evidence="3" id="KW-1185">Reference proteome</keyword>
<evidence type="ECO:0000313" key="2">
    <source>
        <dbReference type="EMBL" id="CAI9774657.1"/>
    </source>
</evidence>
<reference evidence="2" key="1">
    <citation type="submission" date="2023-05" db="EMBL/GenBank/DDBJ databases">
        <authorList>
            <person name="Huff M."/>
        </authorList>
    </citation>
    <scope>NUCLEOTIDE SEQUENCE</scope>
</reference>
<dbReference type="EMBL" id="OU503048">
    <property type="protein sequence ID" value="CAI9774657.1"/>
    <property type="molecule type" value="Genomic_DNA"/>
</dbReference>
<organism evidence="2 3">
    <name type="scientific">Fraxinus pennsylvanica</name>
    <dbReference type="NCBI Taxonomy" id="56036"/>
    <lineage>
        <taxon>Eukaryota</taxon>
        <taxon>Viridiplantae</taxon>
        <taxon>Streptophyta</taxon>
        <taxon>Embryophyta</taxon>
        <taxon>Tracheophyta</taxon>
        <taxon>Spermatophyta</taxon>
        <taxon>Magnoliopsida</taxon>
        <taxon>eudicotyledons</taxon>
        <taxon>Gunneridae</taxon>
        <taxon>Pentapetalae</taxon>
        <taxon>asterids</taxon>
        <taxon>lamiids</taxon>
        <taxon>Lamiales</taxon>
        <taxon>Oleaceae</taxon>
        <taxon>Oleeae</taxon>
        <taxon>Fraxinus</taxon>
    </lineage>
</organism>
<dbReference type="AlphaFoldDB" id="A0AAD2E0I3"/>
<dbReference type="Proteomes" id="UP000834106">
    <property type="component" value="Chromosome 13"/>
</dbReference>
<feature type="compositionally biased region" description="Polar residues" evidence="1">
    <location>
        <begin position="130"/>
        <end position="143"/>
    </location>
</feature>
<sequence length="150" mass="16397">MTASASLSGRFSKDNINSNGTANGATSIDGAVPENAVATFNPNFGASLDWSPDEQSILEDLLSKRSLRTLQCKKCRTDANIHSLVFYLTDIVFTTVGIKSQGRGEQQQRQLFKNPAVSITKLTSMWTKNDSNSTFHSRGSDSQKMLPVIH</sequence>
<evidence type="ECO:0000256" key="1">
    <source>
        <dbReference type="SAM" id="MobiDB-lite"/>
    </source>
</evidence>
<feature type="region of interest" description="Disordered" evidence="1">
    <location>
        <begin position="130"/>
        <end position="150"/>
    </location>
</feature>
<name>A0AAD2E0I3_9LAMI</name>
<protein>
    <submittedName>
        <fullName evidence="2">Uncharacterized protein</fullName>
    </submittedName>
</protein>
<accession>A0AAD2E0I3</accession>
<gene>
    <name evidence="2" type="ORF">FPE_LOCUS22087</name>
</gene>
<evidence type="ECO:0000313" key="3">
    <source>
        <dbReference type="Proteomes" id="UP000834106"/>
    </source>
</evidence>
<proteinExistence type="predicted"/>